<evidence type="ECO:0000313" key="2">
    <source>
        <dbReference type="Proteomes" id="UP001164909"/>
    </source>
</evidence>
<evidence type="ECO:0008006" key="3">
    <source>
        <dbReference type="Google" id="ProtNLM"/>
    </source>
</evidence>
<dbReference type="Pfam" id="PF11848">
    <property type="entry name" value="DUF3368"/>
    <property type="match status" value="1"/>
</dbReference>
<keyword evidence="2" id="KW-1185">Reference proteome</keyword>
<dbReference type="RefSeq" id="WP_157840989.1">
    <property type="nucleotide sequence ID" value="NZ_CP113865.1"/>
</dbReference>
<evidence type="ECO:0000313" key="1">
    <source>
        <dbReference type="EMBL" id="WAM34095.1"/>
    </source>
</evidence>
<gene>
    <name evidence="1" type="ORF">OTK00_000253</name>
</gene>
<dbReference type="Proteomes" id="UP001164909">
    <property type="component" value="Chromosome"/>
</dbReference>
<accession>A0ABY7BQM1</accession>
<protein>
    <recommendedName>
        <fullName evidence="3">PIN domain-containing protein</fullName>
    </recommendedName>
</protein>
<dbReference type="EMBL" id="CP113865">
    <property type="protein sequence ID" value="WAM34095.1"/>
    <property type="molecule type" value="Genomic_DNA"/>
</dbReference>
<dbReference type="InterPro" id="IPR021799">
    <property type="entry name" value="PIN-like_prokaryotic"/>
</dbReference>
<sequence>MNAVIDTSTFINIKNASCECILDYLNYNLLATIYVLQEIDKAHEDTKKFYETLKRKNKIHHVKLTINDLLEMAKVPPHKKKISDAELSCFVKAKNLGTRALCDDKKAFKYVRKYIQLNDVFGIIDLIKDAYLKNYICDEDVREFQKRLNNTKCRVPDNLLEQFAAEKLKCQMENS</sequence>
<organism evidence="1 2">
    <name type="scientific">Caldicellulosiruptor morganii</name>
    <dbReference type="NCBI Taxonomy" id="1387555"/>
    <lineage>
        <taxon>Bacteria</taxon>
        <taxon>Bacillati</taxon>
        <taxon>Bacillota</taxon>
        <taxon>Bacillota incertae sedis</taxon>
        <taxon>Caldicellulosiruptorales</taxon>
        <taxon>Caldicellulosiruptoraceae</taxon>
        <taxon>Caldicellulosiruptor</taxon>
    </lineage>
</organism>
<reference evidence="1" key="1">
    <citation type="submission" date="2022-12" db="EMBL/GenBank/DDBJ databases">
        <authorList>
            <person name="Bing R.G."/>
            <person name="Willard D.J."/>
            <person name="Manesh M.J.H."/>
            <person name="Laemthong T."/>
            <person name="Crosby J.R."/>
            <person name="Kelly R.M."/>
        </authorList>
    </citation>
    <scope>NUCLEOTIDE SEQUENCE</scope>
    <source>
        <strain evidence="1">DSM 8990</strain>
    </source>
</reference>
<name>A0ABY7BQM1_9FIRM</name>
<proteinExistence type="predicted"/>